<sequence length="53" mass="6091">MIQAVDEETQLRAFVLDPASLATAASLAAQVWETVIWFPDEVEHLWRWVPHCL</sequence>
<accession>A0A8H7XLU4</accession>
<evidence type="ECO:0000313" key="1">
    <source>
        <dbReference type="EMBL" id="KAG5162346.1"/>
    </source>
</evidence>
<gene>
    <name evidence="1" type="ORF">JR316_012669</name>
</gene>
<proteinExistence type="predicted"/>
<reference evidence="1" key="1">
    <citation type="submission" date="2021-02" db="EMBL/GenBank/DDBJ databases">
        <title>Psilocybe cubensis genome.</title>
        <authorList>
            <person name="Mckernan K.J."/>
            <person name="Crawford S."/>
            <person name="Trippe A."/>
            <person name="Kane L.T."/>
            <person name="Mclaughlin S."/>
        </authorList>
    </citation>
    <scope>NUCLEOTIDE SEQUENCE [LARGE SCALE GENOMIC DNA]</scope>
    <source>
        <strain evidence="1">MGC-MH-2018</strain>
    </source>
</reference>
<name>A0A8H7XLU4_PSICU</name>
<organism evidence="1">
    <name type="scientific">Psilocybe cubensis</name>
    <name type="common">Psychedelic mushroom</name>
    <name type="synonym">Stropharia cubensis</name>
    <dbReference type="NCBI Taxonomy" id="181762"/>
    <lineage>
        <taxon>Eukaryota</taxon>
        <taxon>Fungi</taxon>
        <taxon>Dikarya</taxon>
        <taxon>Basidiomycota</taxon>
        <taxon>Agaricomycotina</taxon>
        <taxon>Agaricomycetes</taxon>
        <taxon>Agaricomycetidae</taxon>
        <taxon>Agaricales</taxon>
        <taxon>Agaricineae</taxon>
        <taxon>Strophariaceae</taxon>
        <taxon>Psilocybe</taxon>
    </lineage>
</organism>
<protein>
    <submittedName>
        <fullName evidence="1">Uncharacterized protein</fullName>
    </submittedName>
</protein>
<comment type="caution">
    <text evidence="1">The sequence shown here is derived from an EMBL/GenBank/DDBJ whole genome shotgun (WGS) entry which is preliminary data.</text>
</comment>
<dbReference type="EMBL" id="JAFIQS010000019">
    <property type="protein sequence ID" value="KAG5162346.1"/>
    <property type="molecule type" value="Genomic_DNA"/>
</dbReference>
<dbReference type="AlphaFoldDB" id="A0A8H7XLU4"/>